<evidence type="ECO:0000313" key="3">
    <source>
        <dbReference type="EMBL" id="HGU42403.1"/>
    </source>
</evidence>
<dbReference type="SUPFAM" id="SSF52540">
    <property type="entry name" value="P-loop containing nucleoside triphosphate hydrolases"/>
    <property type="match status" value="1"/>
</dbReference>
<dbReference type="Gene3D" id="3.40.50.300">
    <property type="entry name" value="P-loop containing nucleotide triphosphate hydrolases"/>
    <property type="match status" value="1"/>
</dbReference>
<dbReference type="InterPro" id="IPR053199">
    <property type="entry name" value="cDPG_synthetase-like"/>
</dbReference>
<dbReference type="EMBL" id="DSZT01000181">
    <property type="protein sequence ID" value="HGU42403.1"/>
    <property type="molecule type" value="Genomic_DNA"/>
</dbReference>
<dbReference type="Proteomes" id="UP000077096">
    <property type="component" value="Chromosome"/>
</dbReference>
<dbReference type="KEGG" id="fng:JM64_02020"/>
<dbReference type="PANTHER" id="PTHR42869:SF1">
    <property type="entry name" value="SLL0572 PROTEIN"/>
    <property type="match status" value="1"/>
</dbReference>
<accession>A0A172T1P6</accession>
<evidence type="ECO:0000313" key="1">
    <source>
        <dbReference type="EMBL" id="ANE40911.1"/>
    </source>
</evidence>
<dbReference type="PANTHER" id="PTHR42869">
    <property type="entry name" value="SLL0572 PROTEIN"/>
    <property type="match status" value="1"/>
</dbReference>
<proteinExistence type="predicted"/>
<dbReference type="EMBL" id="CP011393">
    <property type="protein sequence ID" value="ANE40911.1"/>
    <property type="molecule type" value="Genomic_DNA"/>
</dbReference>
<evidence type="ECO:0000313" key="2">
    <source>
        <dbReference type="EMBL" id="HGQ77879.1"/>
    </source>
</evidence>
<dbReference type="OrthoDB" id="9763469at2"/>
<sequence>MEKRRRRVIILGAAGRDFHNFNTFFRNNPDYEVVAFTATQIPDIAGRIYPPELAGPLYPNGIPIEDEAQLPELIKKYDVDEVILAYSDLPHQYVMERAAIALAAGADFKLMGPDSTMIESTKPVVSVCAVRTGCGKSQTTRRVLDILRSKGLKVISIRHPMPYGDLVAQKVQRFADYSDLDKHNCTIEEREEYEPHIDRKSVIYAGVDYEAILRAAEAENPDIILWDGGNNDFPFYKTDLHIVVVDPHRPGHEITYYPGMTNLLMADVIVINKEETANRDDIETVRKNIAKWNPNAIVVDAASPIFVDDPSLIRGKKVLVVEDGPTLTHGDMRYGAGYVAAKRFGAKEIIDPRPFAVGSIVDTYKKYSHLDVILPAMGYGEKQMKELEETINKSDAEVVIIGTPIDLRRVLKLNKPAVRVRYELQEIGEPTLDQILTDFLKKKGLLK</sequence>
<dbReference type="PATRIC" id="fig|93466.3.peg.455"/>
<evidence type="ECO:0000313" key="4">
    <source>
        <dbReference type="Proteomes" id="UP000077096"/>
    </source>
</evidence>
<dbReference type="Gene3D" id="3.40.50.720">
    <property type="entry name" value="NAD(P)-binding Rossmann-like Domain"/>
    <property type="match status" value="1"/>
</dbReference>
<gene>
    <name evidence="3" type="ORF">ENT72_05775</name>
    <name evidence="2" type="ORF">ENU12_08305</name>
    <name evidence="1" type="ORF">JM64_02020</name>
</gene>
<organism evidence="1 4">
    <name type="scientific">Fervidobacterium pennivorans</name>
    <dbReference type="NCBI Taxonomy" id="93466"/>
    <lineage>
        <taxon>Bacteria</taxon>
        <taxon>Thermotogati</taxon>
        <taxon>Thermotogota</taxon>
        <taxon>Thermotogae</taxon>
        <taxon>Thermotogales</taxon>
        <taxon>Fervidobacteriaceae</taxon>
        <taxon>Fervidobacterium</taxon>
    </lineage>
</organism>
<reference evidence="1 4" key="1">
    <citation type="submission" date="2014-08" db="EMBL/GenBank/DDBJ databases">
        <title>Fervidobacterium pennivorans DYC genome.</title>
        <authorList>
            <person name="Wushke S."/>
        </authorList>
    </citation>
    <scope>NUCLEOTIDE SEQUENCE [LARGE SCALE GENOMIC DNA]</scope>
    <source>
        <strain evidence="1 4">DYC</strain>
    </source>
</reference>
<protein>
    <submittedName>
        <fullName evidence="1">GTPase</fullName>
    </submittedName>
</protein>
<reference evidence="2" key="2">
    <citation type="journal article" date="2020" name="mSystems">
        <title>Genome- and Community-Level Interaction Insights into Carbon Utilization and Element Cycling Functions of Hydrothermarchaeota in Hydrothermal Sediment.</title>
        <authorList>
            <person name="Zhou Z."/>
            <person name="Liu Y."/>
            <person name="Xu W."/>
            <person name="Pan J."/>
            <person name="Luo Z.H."/>
            <person name="Li M."/>
        </authorList>
    </citation>
    <scope>NUCLEOTIDE SEQUENCE [LARGE SCALE GENOMIC DNA]</scope>
    <source>
        <strain evidence="3">SpSt-604</strain>
        <strain evidence="2">SpSt-640</strain>
    </source>
</reference>
<dbReference type="AlphaFoldDB" id="A0A172T1P6"/>
<dbReference type="InterPro" id="IPR027417">
    <property type="entry name" value="P-loop_NTPase"/>
</dbReference>
<name>A0A172T1P6_FERPE</name>
<dbReference type="EMBL" id="DTBH01000170">
    <property type="protein sequence ID" value="HGQ77879.1"/>
    <property type="molecule type" value="Genomic_DNA"/>
</dbReference>